<dbReference type="EMBL" id="BMZG01000005">
    <property type="protein sequence ID" value="GHA71591.1"/>
    <property type="molecule type" value="Genomic_DNA"/>
</dbReference>
<organism evidence="2 3">
    <name type="scientific">Formosimonas limnophila</name>
    <dbReference type="NCBI Taxonomy" id="1384487"/>
    <lineage>
        <taxon>Bacteria</taxon>
        <taxon>Pseudomonadati</taxon>
        <taxon>Pseudomonadota</taxon>
        <taxon>Betaproteobacteria</taxon>
        <taxon>Burkholderiales</taxon>
        <taxon>Burkholderiaceae</taxon>
        <taxon>Formosimonas</taxon>
    </lineage>
</organism>
<reference evidence="2" key="2">
    <citation type="submission" date="2020-09" db="EMBL/GenBank/DDBJ databases">
        <authorList>
            <person name="Sun Q."/>
            <person name="Kim S."/>
        </authorList>
    </citation>
    <scope>NUCLEOTIDE SEQUENCE</scope>
    <source>
        <strain evidence="2">KCTC 32501</strain>
    </source>
</reference>
<gene>
    <name evidence="2" type="ORF">GCM10009007_10560</name>
</gene>
<dbReference type="Pfam" id="PF06772">
    <property type="entry name" value="LtrA"/>
    <property type="match status" value="1"/>
</dbReference>
<evidence type="ECO:0008006" key="4">
    <source>
        <dbReference type="Google" id="ProtNLM"/>
    </source>
</evidence>
<dbReference type="PANTHER" id="PTHR36840">
    <property type="entry name" value="BLL5714 PROTEIN"/>
    <property type="match status" value="1"/>
</dbReference>
<proteinExistence type="predicted"/>
<feature type="transmembrane region" description="Helical" evidence="1">
    <location>
        <begin position="109"/>
        <end position="128"/>
    </location>
</feature>
<keyword evidence="1" id="KW-0812">Transmembrane</keyword>
<dbReference type="PANTHER" id="PTHR36840:SF1">
    <property type="entry name" value="BLL5714 PROTEIN"/>
    <property type="match status" value="1"/>
</dbReference>
<feature type="transmembrane region" description="Helical" evidence="1">
    <location>
        <begin position="21"/>
        <end position="38"/>
    </location>
</feature>
<keyword evidence="1" id="KW-0472">Membrane</keyword>
<feature type="transmembrane region" description="Helical" evidence="1">
    <location>
        <begin position="274"/>
        <end position="296"/>
    </location>
</feature>
<feature type="transmembrane region" description="Helical" evidence="1">
    <location>
        <begin position="204"/>
        <end position="222"/>
    </location>
</feature>
<protein>
    <recommendedName>
        <fullName evidence="4">Low temperature requirement protein A</fullName>
    </recommendedName>
</protein>
<keyword evidence="1" id="KW-1133">Transmembrane helix</keyword>
<dbReference type="InterPro" id="IPR010640">
    <property type="entry name" value="Low_temperature_requirement_A"/>
</dbReference>
<feature type="transmembrane region" description="Helical" evidence="1">
    <location>
        <begin position="167"/>
        <end position="184"/>
    </location>
</feature>
<dbReference type="Proteomes" id="UP000614287">
    <property type="component" value="Unassembled WGS sequence"/>
</dbReference>
<evidence type="ECO:0000256" key="1">
    <source>
        <dbReference type="SAM" id="Phobius"/>
    </source>
</evidence>
<feature type="transmembrane region" description="Helical" evidence="1">
    <location>
        <begin position="234"/>
        <end position="253"/>
    </location>
</feature>
<name>A0A8J3CL08_9BURK</name>
<sequence length="378" mass="41592">MVPMQPRSPVEVHRASTPLELLFDLVFVVAVALASARLHHGIVENHVGHAIVSFVMVFFPIWWAWMNFSWFASAYDTDDVPYRLLTMLQLAGALTLAAGVPSAFETQDFLVSTLGYVLMRIALVLQWSRAWRADPPRRKVIARYIIGLILAQSGWLALLVLPPSIKMIGFITLATLELFIPYWAESAGQSTPWHPEHIVERYGLFTIIVLGESILSASMAIQAAMKAGALDAKMLYLIAGGVLIVFSMWWSYFQQVEHKITESMRNLFFWGYGHFFIFASAAAVGAGIAASVDAALGLTQASQQVTNAAIALPAAIFSLSLGLVHGRLRQAGPVRKAFCLMMLAIVSTIWLDSAVFWIGVSMATYLGFKLAVNRSITV</sequence>
<reference evidence="2" key="1">
    <citation type="journal article" date="2014" name="Int. J. Syst. Evol. Microbiol.">
        <title>Complete genome sequence of Corynebacterium casei LMG S-19264T (=DSM 44701T), isolated from a smear-ripened cheese.</title>
        <authorList>
            <consortium name="US DOE Joint Genome Institute (JGI-PGF)"/>
            <person name="Walter F."/>
            <person name="Albersmeier A."/>
            <person name="Kalinowski J."/>
            <person name="Ruckert C."/>
        </authorList>
    </citation>
    <scope>NUCLEOTIDE SEQUENCE</scope>
    <source>
        <strain evidence="2">KCTC 32501</strain>
    </source>
</reference>
<feature type="transmembrane region" description="Helical" evidence="1">
    <location>
        <begin position="140"/>
        <end position="161"/>
    </location>
</feature>
<evidence type="ECO:0000313" key="2">
    <source>
        <dbReference type="EMBL" id="GHA71591.1"/>
    </source>
</evidence>
<feature type="transmembrane region" description="Helical" evidence="1">
    <location>
        <begin position="338"/>
        <end position="360"/>
    </location>
</feature>
<feature type="transmembrane region" description="Helical" evidence="1">
    <location>
        <begin position="84"/>
        <end position="103"/>
    </location>
</feature>
<accession>A0A8J3CL08</accession>
<keyword evidence="3" id="KW-1185">Reference proteome</keyword>
<dbReference type="AlphaFoldDB" id="A0A8J3CL08"/>
<evidence type="ECO:0000313" key="3">
    <source>
        <dbReference type="Proteomes" id="UP000614287"/>
    </source>
</evidence>
<feature type="transmembrane region" description="Helical" evidence="1">
    <location>
        <begin position="308"/>
        <end position="326"/>
    </location>
</feature>
<comment type="caution">
    <text evidence="2">The sequence shown here is derived from an EMBL/GenBank/DDBJ whole genome shotgun (WGS) entry which is preliminary data.</text>
</comment>
<feature type="transmembrane region" description="Helical" evidence="1">
    <location>
        <begin position="50"/>
        <end position="72"/>
    </location>
</feature>